<dbReference type="InterPro" id="IPR008969">
    <property type="entry name" value="CarboxyPept-like_regulatory"/>
</dbReference>
<dbReference type="InterPro" id="IPR036942">
    <property type="entry name" value="Beta-barrel_TonB_sf"/>
</dbReference>
<dbReference type="PROSITE" id="PS52016">
    <property type="entry name" value="TONB_DEPENDENT_REC_3"/>
    <property type="match status" value="1"/>
</dbReference>
<keyword evidence="4 8" id="KW-0812">Transmembrane</keyword>
<keyword evidence="7 8" id="KW-0998">Cell outer membrane</keyword>
<dbReference type="InterPro" id="IPR000531">
    <property type="entry name" value="Beta-barrel_TonB"/>
</dbReference>
<dbReference type="PATRIC" id="fig|1115809.3.peg.2489"/>
<comment type="similarity">
    <text evidence="8 9">Belongs to the TonB-dependent receptor family.</text>
</comment>
<name>U2QA55_9BACT</name>
<evidence type="ECO:0000259" key="10">
    <source>
        <dbReference type="Pfam" id="PF00593"/>
    </source>
</evidence>
<dbReference type="NCBIfam" id="TIGR04057">
    <property type="entry name" value="SusC_RagA_signa"/>
    <property type="match status" value="1"/>
</dbReference>
<proteinExistence type="inferred from homology"/>
<comment type="subcellular location">
    <subcellularLocation>
        <location evidence="1 8">Cell outer membrane</location>
        <topology evidence="1 8">Multi-pass membrane protein</topology>
    </subcellularLocation>
</comment>
<dbReference type="InterPro" id="IPR023997">
    <property type="entry name" value="TonB-dep_OMP_SusC/RagA_CS"/>
</dbReference>
<feature type="domain" description="TonB-dependent receptor plug" evidence="11">
    <location>
        <begin position="209"/>
        <end position="315"/>
    </location>
</feature>
<evidence type="ECO:0000256" key="7">
    <source>
        <dbReference type="ARBA" id="ARBA00023237"/>
    </source>
</evidence>
<dbReference type="NCBIfam" id="TIGR04056">
    <property type="entry name" value="OMP_RagA_SusC"/>
    <property type="match status" value="1"/>
</dbReference>
<keyword evidence="6 8" id="KW-0472">Membrane</keyword>
<sequence>MKRKTMRRFDQRLLLTICLTFLVGVTSFAQRLTFNVNNVSVKQAMAQLKKQTGYSFVFYAEDVDVDRTVSVKADRADLTQIVNQILVDQHVNYEIKGKNIVVNKAHGPQNPMDNAATGAKRKVSGRIVDAAGEPIIGATVKEGTRNATVTDMDGNYTFYVTDGNAKLYVSYVGYEPRTVRLSESSLIRMQEDTESLNEVVVIGYGAVKKSDLTGSVVSVGEGKFAEGVTTNAFQMINGKAAGVNISQTNSAPGASTKIQIRGAGSINSSNDALVVVDGMPGIDPSSINAGDVKSIEVLKDASAAAIYGTRAANGVVLITTKSGTKSALRVKFGAEMGLQSVAKRMKVLNGRDYMETLNALRAEANHPDGAIYSQNQINSVGRGTDWQDEIFRNGAPVQNYKLGFAGGGEKHTFYLGLGVMDQQGLVKQSKLTKYNVRANLDLTPTAFLRFKFNMNYTRNDGTSIFEGAGVNESAGVINSAIQFDPTLPVGRNPETGRYYRNDYISLDNPLAILKGIDTDRHSNNAYGTLSMEVEPLNNLVLTARVGATVNSYINNFYRSRETMSGLASGGVANKRSGESTQWLAEMLLNYSRTFHEIHDFSVMFGTTYEQFQSEYVTGNASGFLSDVLGYNNMHSGDTLNGDDVYSFKSRNRLHGLLGRFNYNLRDRYLLTASFRYDGTSRFSKNHKYAFFPSMALAWRVSEEPFMKPLKHLTSMKLRLGYGRLGNQGIGNYATIQTLVAGGSAVFGNSLSQGLVPARLPNPNLRWETTEEYNVGVDFGFFNNRVSGSVDFFVRNTKDQLFDKPLPSAIGFYSVKVNAGNVRNSGLDLVLNTVNVHSKRLSWETSFNLSLLKNEVKSLPAYMPQLITGDIASFVSGFNITRVGDPIYSFYGFKVDGIFQKGDDIAHSAQPNAHPGDLKFHNYNDDNAITSEDRTILGKPFPDVTFGITNTFKYKNFTLGVFLQGVYGISTLDVNVLESLYPTNEYRNRLSKYYKNRWTADNPTNRYPSGVNPTNYGGQYVVNSLTVVDASFLRIKNVNLTYDIPLKSHKILWAAQAYVSVDNLHTFTSYDGFDPDASVTGSSSVSKVNYNSYPLSRTIRFGVNLTF</sequence>
<evidence type="ECO:0000313" key="12">
    <source>
        <dbReference type="EMBL" id="ERK38208.1"/>
    </source>
</evidence>
<dbReference type="Gene3D" id="3.55.50.30">
    <property type="match status" value="1"/>
</dbReference>
<dbReference type="Proteomes" id="UP000016648">
    <property type="component" value="Unassembled WGS sequence"/>
</dbReference>
<dbReference type="EMBL" id="AWEY01000044">
    <property type="protein sequence ID" value="ERK38208.1"/>
    <property type="molecule type" value="Genomic_DNA"/>
</dbReference>
<accession>U2QA55</accession>
<feature type="domain" description="TonB-dependent receptor-like beta-barrel" evidence="10">
    <location>
        <begin position="498"/>
        <end position="1063"/>
    </location>
</feature>
<keyword evidence="3 8" id="KW-1134">Transmembrane beta strand</keyword>
<evidence type="ECO:0000256" key="3">
    <source>
        <dbReference type="ARBA" id="ARBA00022452"/>
    </source>
</evidence>
<reference evidence="12 13" key="1">
    <citation type="submission" date="2013-08" db="EMBL/GenBank/DDBJ databases">
        <authorList>
            <person name="Durkin A.S."/>
            <person name="Haft D.R."/>
            <person name="McCorrison J."/>
            <person name="Torralba M."/>
            <person name="Gillis M."/>
            <person name="Haft D.H."/>
            <person name="Methe B."/>
            <person name="Sutton G."/>
            <person name="Nelson K.E."/>
        </authorList>
    </citation>
    <scope>NUCLEOTIDE SEQUENCE [LARGE SCALE GENOMIC DNA]</scope>
    <source>
        <strain evidence="12 13">F0067</strain>
    </source>
</reference>
<dbReference type="Gene3D" id="2.60.40.1120">
    <property type="entry name" value="Carboxypeptidase-like, regulatory domain"/>
    <property type="match status" value="1"/>
</dbReference>
<dbReference type="InterPro" id="IPR012910">
    <property type="entry name" value="Plug_dom"/>
</dbReference>
<keyword evidence="5 9" id="KW-0798">TonB box</keyword>
<dbReference type="Pfam" id="PF07715">
    <property type="entry name" value="Plug"/>
    <property type="match status" value="1"/>
</dbReference>
<comment type="caution">
    <text evidence="12">The sequence shown here is derived from an EMBL/GenBank/DDBJ whole genome shotgun (WGS) entry which is preliminary data.</text>
</comment>
<gene>
    <name evidence="12" type="ORF">HMPREF9135_1007</name>
</gene>
<evidence type="ECO:0000259" key="11">
    <source>
        <dbReference type="Pfam" id="PF07715"/>
    </source>
</evidence>
<dbReference type="Pfam" id="PF13715">
    <property type="entry name" value="CarbopepD_reg_2"/>
    <property type="match status" value="1"/>
</dbReference>
<evidence type="ECO:0000256" key="8">
    <source>
        <dbReference type="PROSITE-ProRule" id="PRU01360"/>
    </source>
</evidence>
<dbReference type="GO" id="GO:0009279">
    <property type="term" value="C:cell outer membrane"/>
    <property type="evidence" value="ECO:0007669"/>
    <property type="project" value="UniProtKB-SubCell"/>
</dbReference>
<dbReference type="RefSeq" id="WP_021590850.1">
    <property type="nucleotide sequence ID" value="NZ_AWEY01000044.1"/>
</dbReference>
<dbReference type="InterPro" id="IPR023996">
    <property type="entry name" value="TonB-dep_OMP_SusC/RagA"/>
</dbReference>
<organism evidence="12 13">
    <name type="scientific">Segatella baroniae F0067</name>
    <dbReference type="NCBI Taxonomy" id="1115809"/>
    <lineage>
        <taxon>Bacteria</taxon>
        <taxon>Pseudomonadati</taxon>
        <taxon>Bacteroidota</taxon>
        <taxon>Bacteroidia</taxon>
        <taxon>Bacteroidales</taxon>
        <taxon>Prevotellaceae</taxon>
        <taxon>Segatella</taxon>
    </lineage>
</organism>
<evidence type="ECO:0000256" key="6">
    <source>
        <dbReference type="ARBA" id="ARBA00023136"/>
    </source>
</evidence>
<dbReference type="SUPFAM" id="SSF56935">
    <property type="entry name" value="Porins"/>
    <property type="match status" value="1"/>
</dbReference>
<dbReference type="InterPro" id="IPR039426">
    <property type="entry name" value="TonB-dep_rcpt-like"/>
</dbReference>
<dbReference type="Pfam" id="PF00593">
    <property type="entry name" value="TonB_dep_Rec_b-barrel"/>
    <property type="match status" value="1"/>
</dbReference>
<evidence type="ECO:0000256" key="1">
    <source>
        <dbReference type="ARBA" id="ARBA00004571"/>
    </source>
</evidence>
<dbReference type="AlphaFoldDB" id="U2QA55"/>
<evidence type="ECO:0000313" key="13">
    <source>
        <dbReference type="Proteomes" id="UP000016648"/>
    </source>
</evidence>
<protein>
    <submittedName>
        <fullName evidence="12">TonB-linked outer membrane protein, SusC/RagA family</fullName>
    </submittedName>
</protein>
<evidence type="ECO:0000256" key="2">
    <source>
        <dbReference type="ARBA" id="ARBA00022448"/>
    </source>
</evidence>
<dbReference type="Gene3D" id="2.170.130.10">
    <property type="entry name" value="TonB-dependent receptor, plug domain"/>
    <property type="match status" value="1"/>
</dbReference>
<evidence type="ECO:0000256" key="5">
    <source>
        <dbReference type="ARBA" id="ARBA00023077"/>
    </source>
</evidence>
<keyword evidence="13" id="KW-1185">Reference proteome</keyword>
<dbReference type="SUPFAM" id="SSF49464">
    <property type="entry name" value="Carboxypeptidase regulatory domain-like"/>
    <property type="match status" value="1"/>
</dbReference>
<evidence type="ECO:0000256" key="9">
    <source>
        <dbReference type="RuleBase" id="RU003357"/>
    </source>
</evidence>
<evidence type="ECO:0000256" key="4">
    <source>
        <dbReference type="ARBA" id="ARBA00022692"/>
    </source>
</evidence>
<dbReference type="Gene3D" id="2.40.170.20">
    <property type="entry name" value="TonB-dependent receptor, beta-barrel domain"/>
    <property type="match status" value="1"/>
</dbReference>
<dbReference type="InterPro" id="IPR037066">
    <property type="entry name" value="Plug_dom_sf"/>
</dbReference>
<keyword evidence="2 8" id="KW-0813">Transport</keyword>